<keyword evidence="1" id="KW-0812">Transmembrane</keyword>
<gene>
    <name evidence="2" type="ORF">PSAG_04803</name>
</gene>
<dbReference type="EMBL" id="ACDS02000116">
    <property type="protein sequence ID" value="KMV75822.1"/>
    <property type="molecule type" value="Genomic_DNA"/>
</dbReference>
<keyword evidence="1" id="KW-0472">Membrane</keyword>
<comment type="caution">
    <text evidence="2">The sequence shown here is derived from an EMBL/GenBank/DDBJ whole genome shotgun (WGS) entry which is preliminary data.</text>
</comment>
<proteinExistence type="predicted"/>
<dbReference type="Proteomes" id="UP000004650">
    <property type="component" value="Unassembled WGS sequence"/>
</dbReference>
<evidence type="ECO:0000256" key="1">
    <source>
        <dbReference type="SAM" id="Phobius"/>
    </source>
</evidence>
<keyword evidence="1" id="KW-1133">Transmembrane helix</keyword>
<dbReference type="InterPro" id="IPR011470">
    <property type="entry name" value="DUF1576"/>
</dbReference>
<accession>A0A0K9CND8</accession>
<feature type="transmembrane region" description="Helical" evidence="1">
    <location>
        <begin position="55"/>
        <end position="77"/>
    </location>
</feature>
<dbReference type="Pfam" id="PF07613">
    <property type="entry name" value="DUF1576"/>
    <property type="match status" value="1"/>
</dbReference>
<feature type="transmembrane region" description="Helical" evidence="1">
    <location>
        <begin position="12"/>
        <end position="31"/>
    </location>
</feature>
<dbReference type="AlphaFoldDB" id="A0A0K9CND8"/>
<reference evidence="2 3" key="2">
    <citation type="submission" date="2013-10" db="EMBL/GenBank/DDBJ databases">
        <title>The Genome Sequence of Fusobacterium nucleatum subsp. animalis D11.</title>
        <authorList>
            <consortium name="The Broad Institute Genomics Platform"/>
            <person name="Earl A."/>
            <person name="Ward D."/>
            <person name="Feldgarden M."/>
            <person name="Gevers D."/>
            <person name="Kostic A."/>
            <person name="Garrett W."/>
            <person name="Young S.K."/>
            <person name="Zeng Q."/>
            <person name="Gargeya S."/>
            <person name="Fitzgerald M."/>
            <person name="Abouelleil A."/>
            <person name="Alvarado L."/>
            <person name="Berlin A.M."/>
            <person name="Chapman S.B."/>
            <person name="Gainer-Dewar J."/>
            <person name="Goldberg J."/>
            <person name="Gnerre S."/>
            <person name="Griggs A."/>
            <person name="Gujja S."/>
            <person name="Hansen M."/>
            <person name="Howarth C."/>
            <person name="Imamovic A."/>
            <person name="Ireland A."/>
            <person name="Larimer J."/>
            <person name="McCowan C."/>
            <person name="Murphy C."/>
            <person name="Pearson M."/>
            <person name="Poon T.W."/>
            <person name="Priest M."/>
            <person name="Roberts A."/>
            <person name="Saif S."/>
            <person name="Shea T."/>
            <person name="Sykes S."/>
            <person name="Wortman J."/>
            <person name="Nusbaum C."/>
            <person name="Birren B."/>
        </authorList>
    </citation>
    <scope>NUCLEOTIDE SEQUENCE [LARGE SCALE GENOMIC DNA]</scope>
    <source>
        <strain evidence="2 3">D11</strain>
    </source>
</reference>
<protein>
    <submittedName>
        <fullName evidence="2">Uncharacterized protein</fullName>
    </submittedName>
</protein>
<reference evidence="3" key="1">
    <citation type="submission" date="2009-02" db="EMBL/GenBank/DDBJ databases">
        <title>The Genome Sequence of Shigella sp. D9.</title>
        <authorList>
            <consortium name="The Broad Institute Genome Sequencing Platform"/>
            <person name="Ward D."/>
            <person name="Young S.K."/>
            <person name="Kodira C.D."/>
            <person name="Zeng Q."/>
            <person name="Koehrsen M."/>
            <person name="Alvarado L."/>
            <person name="Berlin A."/>
            <person name="Borenstein D."/>
            <person name="Chen Z."/>
            <person name="Engels R."/>
            <person name="Freedman E."/>
            <person name="Gellesch M."/>
            <person name="Goldberg J."/>
            <person name="Griggs A."/>
            <person name="Gujja S."/>
            <person name="Heiman D."/>
            <person name="Hepburn T."/>
            <person name="Howarth C."/>
            <person name="Jen D."/>
            <person name="Larson L."/>
            <person name="Lewis B."/>
            <person name="Mehta T."/>
            <person name="Park D."/>
            <person name="Pearson M."/>
            <person name="Roberts A."/>
            <person name="Saif S."/>
            <person name="Shea T."/>
            <person name="Shenoy N."/>
            <person name="Sisk P."/>
            <person name="Stolte C."/>
            <person name="Sykes S."/>
            <person name="Walk T."/>
            <person name="White J."/>
            <person name="Yandava C."/>
            <person name="Allen-Vercoe E."/>
            <person name="Strauss J."/>
            <person name="Sibley C."/>
            <person name="White A."/>
            <person name="Ambrose C."/>
            <person name="Lander E."/>
            <person name="Nusbaum C."/>
            <person name="Galagan J."/>
            <person name="Birren B."/>
        </authorList>
    </citation>
    <scope>NUCLEOTIDE SEQUENCE [LARGE SCALE GENOMIC DNA]</scope>
    <source>
        <strain evidence="3">D11</strain>
    </source>
</reference>
<evidence type="ECO:0000313" key="3">
    <source>
        <dbReference type="Proteomes" id="UP000004650"/>
    </source>
</evidence>
<evidence type="ECO:0000313" key="2">
    <source>
        <dbReference type="EMBL" id="KMV75822.1"/>
    </source>
</evidence>
<sequence>MDKIKQRMKKIEILSTILFIIILISFSTYVINEHENIFIGMYKIVTSPAILVTDFMYVGGIGAAFLNAVFNFFFLIFS</sequence>
<name>A0A0K9CND8_9FUSO</name>
<organism evidence="2 3">
    <name type="scientific">Fusobacterium animalis D11</name>
    <dbReference type="NCBI Taxonomy" id="556264"/>
    <lineage>
        <taxon>Bacteria</taxon>
        <taxon>Fusobacteriati</taxon>
        <taxon>Fusobacteriota</taxon>
        <taxon>Fusobacteriia</taxon>
        <taxon>Fusobacteriales</taxon>
        <taxon>Fusobacteriaceae</taxon>
        <taxon>Fusobacterium</taxon>
    </lineage>
</organism>